<proteinExistence type="inferred from homology"/>
<reference evidence="4" key="2">
    <citation type="submission" date="2020-12" db="UniProtKB">
        <authorList>
            <consortium name="WormBaseParasite"/>
        </authorList>
    </citation>
    <scope>IDENTIFICATION</scope>
</reference>
<dbReference type="AlphaFoldDB" id="A0A090L588"/>
<gene>
    <name evidence="2 4 5" type="ORF">SRAE_1000322400</name>
</gene>
<dbReference type="STRING" id="34506.A0A090L588"/>
<dbReference type="EMBL" id="LN609528">
    <property type="protein sequence ID" value="CEF64971.1"/>
    <property type="molecule type" value="Genomic_DNA"/>
</dbReference>
<evidence type="ECO:0000313" key="5">
    <source>
        <dbReference type="WormBase" id="SRAE_1000322400"/>
    </source>
</evidence>
<dbReference type="Gene3D" id="6.10.140.1230">
    <property type="match status" value="1"/>
</dbReference>
<dbReference type="PANTHER" id="PTHR10476">
    <property type="entry name" value="CHARGED MULTIVESICULAR BODY PROTEIN"/>
    <property type="match status" value="1"/>
</dbReference>
<keyword evidence="3" id="KW-1185">Reference proteome</keyword>
<dbReference type="GeneID" id="36377336"/>
<sequence length="177" mass="20327">MEEEEPRNSQAIRNLNKGKNHLEATEKKFIVNVKKKIETNNKDYIWNMVKLLAISRNFSKRITIVKAILKSISLETASLIRGNLNSPTMRYSGFALRKIKKRVKIAEKHIMAVDFKKLIAAMEMKEEINSDTINNILRNIEDDGEIESVVDKILNDLGINLDNNFSNLLKKSLIESL</sequence>
<evidence type="ECO:0000313" key="4">
    <source>
        <dbReference type="WBParaSite" id="SRAE_1000322400.1"/>
    </source>
</evidence>
<evidence type="ECO:0000256" key="1">
    <source>
        <dbReference type="ARBA" id="ARBA00006190"/>
    </source>
</evidence>
<organism evidence="2">
    <name type="scientific">Strongyloides ratti</name>
    <name type="common">Parasitic roundworm</name>
    <dbReference type="NCBI Taxonomy" id="34506"/>
    <lineage>
        <taxon>Eukaryota</taxon>
        <taxon>Metazoa</taxon>
        <taxon>Ecdysozoa</taxon>
        <taxon>Nematoda</taxon>
        <taxon>Chromadorea</taxon>
        <taxon>Rhabditida</taxon>
        <taxon>Tylenchina</taxon>
        <taxon>Panagrolaimomorpha</taxon>
        <taxon>Strongyloidoidea</taxon>
        <taxon>Strongyloididae</taxon>
        <taxon>Strongyloides</taxon>
    </lineage>
</organism>
<dbReference type="GO" id="GO:0007034">
    <property type="term" value="P:vacuolar transport"/>
    <property type="evidence" value="ECO:0007669"/>
    <property type="project" value="InterPro"/>
</dbReference>
<evidence type="ECO:0000313" key="3">
    <source>
        <dbReference type="Proteomes" id="UP000035682"/>
    </source>
</evidence>
<comment type="similarity">
    <text evidence="1">Belongs to the SNF7 family.</text>
</comment>
<dbReference type="WormBase" id="SRAE_1000322400">
    <property type="protein sequence ID" value="SRP03393"/>
    <property type="gene ID" value="WBGene00259841"/>
</dbReference>
<protein>
    <submittedName>
        <fullName evidence="2 4">Charged multivesicular body protein 2a</fullName>
    </submittedName>
</protein>
<name>A0A090L588_STRRB</name>
<dbReference type="Pfam" id="PF03357">
    <property type="entry name" value="Snf7"/>
    <property type="match status" value="1"/>
</dbReference>
<dbReference type="InterPro" id="IPR005024">
    <property type="entry name" value="Snf7_fam"/>
</dbReference>
<dbReference type="RefSeq" id="XP_024504172.1">
    <property type="nucleotide sequence ID" value="XM_024650390.1"/>
</dbReference>
<dbReference type="WBParaSite" id="SRAE_1000322400.1">
    <property type="protein sequence ID" value="SRAE_1000322400.1"/>
    <property type="gene ID" value="WBGene00259841"/>
</dbReference>
<dbReference type="OMA" id="IAEKHIM"/>
<reference evidence="2 3" key="1">
    <citation type="submission" date="2014-09" db="EMBL/GenBank/DDBJ databases">
        <authorList>
            <person name="Martin A.A."/>
        </authorList>
    </citation>
    <scope>NUCLEOTIDE SEQUENCE</scope>
    <source>
        <strain evidence="3">ED321</strain>
        <strain evidence="2">ED321 Heterogonic</strain>
    </source>
</reference>
<dbReference type="CTD" id="36377336"/>
<evidence type="ECO:0000313" key="2">
    <source>
        <dbReference type="EMBL" id="CEF64971.1"/>
    </source>
</evidence>
<accession>A0A090L588</accession>
<dbReference type="Proteomes" id="UP000035682">
    <property type="component" value="Unplaced"/>
</dbReference>